<sequence length="1152" mass="123705">MFSHAEQTNPKSSTAVHVGRDCLPNWAAPCLDGWPDFSIPGRFELYITQESELEYNTQFHERRKIRAAIREAKLSGKSAGNKPSGTATIYSQTHEQTAAHTAGDPQANHYRATLTFIASPSSPNSHGTPHARNIREIRTRNSGHTGHSQASDISNALEKDFFRAVPVRVKEDNCGRGSHRDHSVEKLSKENNTIAQTGAAQANVKTESVDSSLTSRHGISSENGSIPNKETSHVNGSQDAGIQSLSQTTTRNAADVNQEHSTHSCKSRGPTHEDNKSVQTSRISRSQDSMAAPDLSTVPGVATFKTVSQDQAPLMSSFTLQQSLSHVGRSSDAATSSSHMLADPNSLQFLQGIRQRLDRKGNHSDSLPSLGQTGKKTGHFTAQRARVNEGQTGKESARRSASTSDAPGDIGGTNSSSRTRSNFLANLYSQRESTKPKPIEDVGLHQESGKDKDFDGNHNTNNSFNRFSELANQGSFSSSSFPNNDTSRMIGSYPGDPNNEASSPRNVLTPRGVTNDTSPFSTNLASTRSLGSELQNKQVRFIDEETPTSSNVTLISSPDRIRSESTQTNKSALLRHSSKPLNDIADISSKSNKKQNSSLFSIASSSVSGVSDNNNQHKGNYSLKSSSDPDFNLKTGFPMTSPRRHSSSDVFNFSKLSGGDTGPICPNTAITGASSTSPGPASPRLGVSSIRTMPSEAALRTAMRTRQEVPLTSRSSVAPLTSGTSDIHLPRPSSPQTSLVSSSIRSSSPRNVLPSPEILTSPSRRLSLPNPSAMSKQQIIDAMKNASDMRNKYSGGPGEKHRDTGGQARPQRGRRLLSDDTDLTTSESVRASTPIGSDSSGRTSAAKSEDQDVFTSSITPRTPMSNTPGRPLISGTSPLRRTGSDVMTSADARKSRDLGLRGKLAAMTSSSLLPSKQTYGAETLTTGPSSPANFRSQNEKNSASPQSNSVNQYSTDRGLSPSDKLQVYSSASTNTRSSSPLSPSFPLQRRGSDSASIPDIRGFQPVNDPHQNRRRSLKSDGVNHTQDGQSTSESGGRGKENANRRSSSSASTTPSLARPYDADDGGSYNHIDNCHSELDLTEMLTTSDDFNERRRIRARMRELKTLQQRKGSNTGIVLANPGLPSNTAALRFQLFTADLAVKPGHSGPTGQR</sequence>
<accession>A0AAE1EE61</accession>
<feature type="compositionally biased region" description="Polar residues" evidence="1">
    <location>
        <begin position="853"/>
        <end position="879"/>
    </location>
</feature>
<feature type="region of interest" description="Disordered" evidence="1">
    <location>
        <begin position="788"/>
        <end position="901"/>
    </location>
</feature>
<gene>
    <name evidence="3" type="ORF">RRG08_019148</name>
</gene>
<feature type="region of interest" description="Disordered" evidence="1">
    <location>
        <begin position="916"/>
        <end position="1068"/>
    </location>
</feature>
<feature type="compositionally biased region" description="Polar residues" evidence="1">
    <location>
        <begin position="916"/>
        <end position="957"/>
    </location>
</feature>
<feature type="compositionally biased region" description="Low complexity" evidence="1">
    <location>
        <begin position="969"/>
        <end position="984"/>
    </location>
</feature>
<feature type="region of interest" description="Disordered" evidence="1">
    <location>
        <begin position="606"/>
        <end position="652"/>
    </location>
</feature>
<organism evidence="3 4">
    <name type="scientific">Elysia crispata</name>
    <name type="common">lettuce slug</name>
    <dbReference type="NCBI Taxonomy" id="231223"/>
    <lineage>
        <taxon>Eukaryota</taxon>
        <taxon>Metazoa</taxon>
        <taxon>Spiralia</taxon>
        <taxon>Lophotrochozoa</taxon>
        <taxon>Mollusca</taxon>
        <taxon>Gastropoda</taxon>
        <taxon>Heterobranchia</taxon>
        <taxon>Euthyneura</taxon>
        <taxon>Panpulmonata</taxon>
        <taxon>Sacoglossa</taxon>
        <taxon>Placobranchoidea</taxon>
        <taxon>Plakobranchidae</taxon>
        <taxon>Elysia</taxon>
    </lineage>
</organism>
<feature type="compositionally biased region" description="Polar residues" evidence="1">
    <location>
        <begin position="412"/>
        <end position="431"/>
    </location>
</feature>
<feature type="compositionally biased region" description="Low complexity" evidence="1">
    <location>
        <begin position="1044"/>
        <end position="1053"/>
    </location>
</feature>
<evidence type="ECO:0000256" key="1">
    <source>
        <dbReference type="SAM" id="MobiDB-lite"/>
    </source>
</evidence>
<evidence type="ECO:0000313" key="3">
    <source>
        <dbReference type="EMBL" id="KAK3803535.1"/>
    </source>
</evidence>
<comment type="caution">
    <text evidence="3">The sequence shown here is derived from an EMBL/GenBank/DDBJ whole genome shotgun (WGS) entry which is preliminary data.</text>
</comment>
<feature type="region of interest" description="Disordered" evidence="1">
    <location>
        <begin position="196"/>
        <end position="294"/>
    </location>
</feature>
<dbReference type="InterPro" id="IPR022189">
    <property type="entry name" value="SMTN"/>
</dbReference>
<keyword evidence="4" id="KW-1185">Reference proteome</keyword>
<feature type="compositionally biased region" description="Polar residues" evidence="1">
    <location>
        <begin position="457"/>
        <end position="489"/>
    </location>
</feature>
<feature type="compositionally biased region" description="Low complexity" evidence="1">
    <location>
        <begin position="671"/>
        <end position="683"/>
    </location>
</feature>
<feature type="domain" description="Smoothelin" evidence="2">
    <location>
        <begin position="1076"/>
        <end position="1104"/>
    </location>
</feature>
<feature type="region of interest" description="Disordered" evidence="1">
    <location>
        <begin position="665"/>
        <end position="687"/>
    </location>
</feature>
<feature type="compositionally biased region" description="Polar residues" evidence="1">
    <location>
        <begin position="547"/>
        <end position="556"/>
    </location>
</feature>
<feature type="compositionally biased region" description="Polar residues" evidence="1">
    <location>
        <begin position="616"/>
        <end position="629"/>
    </location>
</feature>
<feature type="compositionally biased region" description="Polar residues" evidence="1">
    <location>
        <begin position="364"/>
        <end position="375"/>
    </location>
</feature>
<evidence type="ECO:0000259" key="2">
    <source>
        <dbReference type="Pfam" id="PF12510"/>
    </source>
</evidence>
<feature type="compositionally biased region" description="Polar residues" evidence="1">
    <location>
        <begin position="499"/>
        <end position="538"/>
    </location>
</feature>
<feature type="compositionally biased region" description="Polar residues" evidence="1">
    <location>
        <begin position="823"/>
        <end position="846"/>
    </location>
</feature>
<feature type="compositionally biased region" description="Polar residues" evidence="1">
    <location>
        <begin position="277"/>
        <end position="289"/>
    </location>
</feature>
<dbReference type="EMBL" id="JAWDGP010000115">
    <property type="protein sequence ID" value="KAK3803535.1"/>
    <property type="molecule type" value="Genomic_DNA"/>
</dbReference>
<feature type="compositionally biased region" description="Basic and acidic residues" evidence="1">
    <location>
        <begin position="891"/>
        <end position="900"/>
    </location>
</feature>
<name>A0AAE1EE61_9GAST</name>
<feature type="region of interest" description="Disordered" evidence="1">
    <location>
        <begin position="359"/>
        <end position="577"/>
    </location>
</feature>
<feature type="compositionally biased region" description="Low complexity" evidence="1">
    <location>
        <begin position="734"/>
        <end position="748"/>
    </location>
</feature>
<feature type="compositionally biased region" description="Basic and acidic residues" evidence="1">
    <location>
        <begin position="432"/>
        <end position="456"/>
    </location>
</feature>
<feature type="compositionally biased region" description="Polar residues" evidence="1">
    <location>
        <begin position="389"/>
        <end position="405"/>
    </location>
</feature>
<dbReference type="AlphaFoldDB" id="A0AAE1EE61"/>
<dbReference type="Proteomes" id="UP001283361">
    <property type="component" value="Unassembled WGS sequence"/>
</dbReference>
<reference evidence="3" key="1">
    <citation type="journal article" date="2023" name="G3 (Bethesda)">
        <title>A reference genome for the long-term kleptoplast-retaining sea slug Elysia crispata morphotype clarki.</title>
        <authorList>
            <person name="Eastman K.E."/>
            <person name="Pendleton A.L."/>
            <person name="Shaikh M.A."/>
            <person name="Suttiyut T."/>
            <person name="Ogas R."/>
            <person name="Tomko P."/>
            <person name="Gavelis G."/>
            <person name="Widhalm J.R."/>
            <person name="Wisecaver J.H."/>
        </authorList>
    </citation>
    <scope>NUCLEOTIDE SEQUENCE</scope>
    <source>
        <strain evidence="3">ECLA1</strain>
    </source>
</reference>
<evidence type="ECO:0000313" key="4">
    <source>
        <dbReference type="Proteomes" id="UP001283361"/>
    </source>
</evidence>
<feature type="compositionally biased region" description="Polar residues" evidence="1">
    <location>
        <begin position="196"/>
        <end position="252"/>
    </location>
</feature>
<protein>
    <recommendedName>
        <fullName evidence="2">Smoothelin domain-containing protein</fullName>
    </recommendedName>
</protein>
<proteinExistence type="predicted"/>
<feature type="region of interest" description="Disordered" evidence="1">
    <location>
        <begin position="701"/>
        <end position="775"/>
    </location>
</feature>
<feature type="compositionally biased region" description="Polar residues" evidence="1">
    <location>
        <begin position="1022"/>
        <end position="1034"/>
    </location>
</feature>
<feature type="compositionally biased region" description="Low complexity" evidence="1">
    <location>
        <begin position="761"/>
        <end position="772"/>
    </location>
</feature>
<dbReference type="Pfam" id="PF12510">
    <property type="entry name" value="Smoothelin"/>
    <property type="match status" value="1"/>
</dbReference>
<feature type="compositionally biased region" description="Polar residues" evidence="1">
    <location>
        <begin position="710"/>
        <end position="725"/>
    </location>
</feature>